<comment type="cofactor">
    <cofactor evidence="10">
        <name>a divalent metal cation</name>
        <dbReference type="ChEBI" id="CHEBI:60240"/>
    </cofactor>
    <text evidence="10">Binds 2 divalent metal cations per subunit. Site 1 may preferentially bind zinc ions, while site 2 has a preference for magnesium and/or manganese ions.</text>
</comment>
<feature type="binding site" evidence="9">
    <location>
        <position position="440"/>
    </location>
    <ligand>
        <name>Zn(2+)</name>
        <dbReference type="ChEBI" id="CHEBI:29105"/>
        <label>1</label>
    </ligand>
</feature>
<dbReference type="CTD" id="565259"/>
<keyword evidence="3 9" id="KW-0479">Metal-binding</keyword>
<feature type="binding site" evidence="9">
    <location>
        <position position="557"/>
    </location>
    <ligand>
        <name>Zn(2+)</name>
        <dbReference type="ChEBI" id="CHEBI:29105"/>
        <label>1</label>
    </ligand>
</feature>
<keyword evidence="5" id="KW-0114">cAMP</keyword>
<dbReference type="GO" id="GO:0046872">
    <property type="term" value="F:metal ion binding"/>
    <property type="evidence" value="ECO:0007669"/>
    <property type="project" value="UniProtKB-KW"/>
</dbReference>
<feature type="region of interest" description="Disordered" evidence="11">
    <location>
        <begin position="183"/>
        <end position="206"/>
    </location>
</feature>
<feature type="region of interest" description="Disordered" evidence="11">
    <location>
        <begin position="92"/>
        <end position="152"/>
    </location>
</feature>
<dbReference type="Pfam" id="PF00233">
    <property type="entry name" value="PDEase_I"/>
    <property type="match status" value="1"/>
</dbReference>
<dbReference type="InterPro" id="IPR023174">
    <property type="entry name" value="PDEase_CS"/>
</dbReference>
<evidence type="ECO:0000256" key="11">
    <source>
        <dbReference type="SAM" id="MobiDB-lite"/>
    </source>
</evidence>
<evidence type="ECO:0000256" key="2">
    <source>
        <dbReference type="ARBA" id="ARBA00009517"/>
    </source>
</evidence>
<dbReference type="FunFam" id="1.10.1300.10:FF:000001">
    <property type="entry name" value="Phosphodiesterase"/>
    <property type="match status" value="1"/>
</dbReference>
<feature type="binding site" evidence="8">
    <location>
        <position position="440"/>
    </location>
    <ligand>
        <name>AMP</name>
        <dbReference type="ChEBI" id="CHEBI:456215"/>
    </ligand>
</feature>
<keyword evidence="14" id="KW-1185">Reference proteome</keyword>
<evidence type="ECO:0000256" key="10">
    <source>
        <dbReference type="RuleBase" id="RU363067"/>
    </source>
</evidence>
<feature type="compositionally biased region" description="Basic and acidic residues" evidence="11">
    <location>
        <begin position="122"/>
        <end position="133"/>
    </location>
</feature>
<dbReference type="CDD" id="cd00077">
    <property type="entry name" value="HDc"/>
    <property type="match status" value="1"/>
</dbReference>
<reference evidence="14" key="1">
    <citation type="submission" date="2020-03" db="EMBL/GenBank/DDBJ databases">
        <title>Evolution of repeat sequences and sex chromosomes of tilapia species revealed by chromosome-level genomes.</title>
        <authorList>
            <person name="Xu L."/>
            <person name="Tao W."/>
            <person name="Wang D."/>
            <person name="Zhou Q."/>
        </authorList>
    </citation>
    <scope>NUCLEOTIDE SEQUENCE [LARGE SCALE GENOMIC DNA]</scope>
    <source>
        <strain evidence="14">Israel</strain>
    </source>
</reference>
<gene>
    <name evidence="13" type="primary">pde4ca</name>
</gene>
<dbReference type="Proteomes" id="UP000472276">
    <property type="component" value="Unassembled WGS sequence"/>
</dbReference>
<feature type="region of interest" description="Disordered" evidence="11">
    <location>
        <begin position="280"/>
        <end position="320"/>
    </location>
</feature>
<accession>A0AAZ1XMM0</accession>
<dbReference type="GO" id="GO:0007165">
    <property type="term" value="P:signal transduction"/>
    <property type="evidence" value="ECO:0007669"/>
    <property type="project" value="InterPro"/>
</dbReference>
<evidence type="ECO:0000256" key="7">
    <source>
        <dbReference type="PIRSR" id="PIRSR623088-1"/>
    </source>
</evidence>
<dbReference type="InterPro" id="IPR002073">
    <property type="entry name" value="PDEase_catalytic_dom"/>
</dbReference>
<organism evidence="13 14">
    <name type="scientific">Oreochromis aureus</name>
    <name type="common">Israeli tilapia</name>
    <name type="synonym">Chromis aureus</name>
    <dbReference type="NCBI Taxonomy" id="47969"/>
    <lineage>
        <taxon>Eukaryota</taxon>
        <taxon>Metazoa</taxon>
        <taxon>Chordata</taxon>
        <taxon>Craniata</taxon>
        <taxon>Vertebrata</taxon>
        <taxon>Euteleostomi</taxon>
        <taxon>Actinopterygii</taxon>
        <taxon>Neopterygii</taxon>
        <taxon>Teleostei</taxon>
        <taxon>Neoteleostei</taxon>
        <taxon>Acanthomorphata</taxon>
        <taxon>Ovalentaria</taxon>
        <taxon>Cichlomorphae</taxon>
        <taxon>Cichliformes</taxon>
        <taxon>Cichlidae</taxon>
        <taxon>African cichlids</taxon>
        <taxon>Pseudocrenilabrinae</taxon>
        <taxon>Oreochromini</taxon>
        <taxon>Oreochromis</taxon>
    </lineage>
</organism>
<feature type="binding site" evidence="8">
    <location>
        <position position="608"/>
    </location>
    <ligand>
        <name>AMP</name>
        <dbReference type="ChEBI" id="CHEBI:456215"/>
    </ligand>
</feature>
<evidence type="ECO:0000313" key="13">
    <source>
        <dbReference type="Ensembl" id="ENSOABP00000068843.1"/>
    </source>
</evidence>
<feature type="domain" description="PDEase" evidence="12">
    <location>
        <begin position="323"/>
        <end position="652"/>
    </location>
</feature>
<protein>
    <recommendedName>
        <fullName evidence="10">Phosphodiesterase</fullName>
        <ecNumber evidence="10">3.1.4.-</ecNumber>
    </recommendedName>
</protein>
<evidence type="ECO:0000256" key="6">
    <source>
        <dbReference type="ARBA" id="ARBA00033681"/>
    </source>
</evidence>
<feature type="binding site" evidence="9">
    <location>
        <position position="439"/>
    </location>
    <ligand>
        <name>Zn(2+)</name>
        <dbReference type="ChEBI" id="CHEBI:29105"/>
        <label>1</label>
    </ligand>
</feature>
<reference evidence="13" key="2">
    <citation type="submission" date="2025-08" db="UniProtKB">
        <authorList>
            <consortium name="Ensembl"/>
        </authorList>
    </citation>
    <scope>IDENTIFICATION</scope>
</reference>
<evidence type="ECO:0000256" key="4">
    <source>
        <dbReference type="ARBA" id="ARBA00022801"/>
    </source>
</evidence>
<dbReference type="Pfam" id="PF18100">
    <property type="entry name" value="PDE4_UCR"/>
    <property type="match status" value="1"/>
</dbReference>
<dbReference type="InterPro" id="IPR040844">
    <property type="entry name" value="PDE4_UCR"/>
</dbReference>
<feature type="compositionally biased region" description="Acidic residues" evidence="11">
    <location>
        <begin position="696"/>
        <end position="712"/>
    </location>
</feature>
<feature type="binding site" evidence="9">
    <location>
        <position position="403"/>
    </location>
    <ligand>
        <name>Zn(2+)</name>
        <dbReference type="ChEBI" id="CHEBI:29105"/>
        <label>1</label>
    </ligand>
</feature>
<dbReference type="GeneID" id="116314571"/>
<name>A0AAZ1XMM0_OREAU</name>
<dbReference type="GO" id="GO:0004115">
    <property type="term" value="F:3',5'-cyclic-AMP phosphodiesterase activity"/>
    <property type="evidence" value="ECO:0007669"/>
    <property type="project" value="UniProtKB-EC"/>
</dbReference>
<dbReference type="AlphaFoldDB" id="A0AAZ1XMM0"/>
<proteinExistence type="inferred from homology"/>
<dbReference type="PROSITE" id="PS51845">
    <property type="entry name" value="PDEASE_I_2"/>
    <property type="match status" value="1"/>
</dbReference>
<keyword evidence="4 10" id="KW-0378">Hydrolase</keyword>
<evidence type="ECO:0000256" key="9">
    <source>
        <dbReference type="PIRSR" id="PIRSR623088-3"/>
    </source>
</evidence>
<dbReference type="InterPro" id="IPR023088">
    <property type="entry name" value="PDEase"/>
</dbReference>
<dbReference type="Ensembl" id="ENSOABT00000063716.1">
    <property type="protein sequence ID" value="ENSOABP00000068843.1"/>
    <property type="gene ID" value="ENSOABG00000018680.2"/>
</dbReference>
<feature type="binding site" evidence="8">
    <location>
        <begin position="399"/>
        <end position="403"/>
    </location>
    <ligand>
        <name>AMP</name>
        <dbReference type="ChEBI" id="CHEBI:456215"/>
    </ligand>
</feature>
<evidence type="ECO:0000256" key="3">
    <source>
        <dbReference type="ARBA" id="ARBA00022723"/>
    </source>
</evidence>
<feature type="region of interest" description="Disordered" evidence="11">
    <location>
        <begin position="1"/>
        <end position="62"/>
    </location>
</feature>
<reference evidence="13" key="3">
    <citation type="submission" date="2025-09" db="UniProtKB">
        <authorList>
            <consortium name="Ensembl"/>
        </authorList>
    </citation>
    <scope>IDENTIFICATION</scope>
</reference>
<feature type="compositionally biased region" description="Polar residues" evidence="11">
    <location>
        <begin position="739"/>
        <end position="748"/>
    </location>
</feature>
<dbReference type="Gene3D" id="1.10.1300.10">
    <property type="entry name" value="3'5'-cyclic nucleotide phosphodiesterase, catalytic domain"/>
    <property type="match status" value="1"/>
</dbReference>
<dbReference type="PANTHER" id="PTHR11347">
    <property type="entry name" value="CYCLIC NUCLEOTIDE PHOSPHODIESTERASE"/>
    <property type="match status" value="1"/>
</dbReference>
<dbReference type="EC" id="3.1.4.-" evidence="10"/>
<dbReference type="SMART" id="SM00471">
    <property type="entry name" value="HDc"/>
    <property type="match status" value="1"/>
</dbReference>
<feature type="binding site" evidence="8">
    <location>
        <position position="557"/>
    </location>
    <ligand>
        <name>AMP</name>
        <dbReference type="ChEBI" id="CHEBI:456215"/>
    </ligand>
</feature>
<feature type="compositionally biased region" description="Acidic residues" evidence="11">
    <location>
        <begin position="660"/>
        <end position="670"/>
    </location>
</feature>
<feature type="region of interest" description="Disordered" evidence="11">
    <location>
        <begin position="647"/>
        <end position="774"/>
    </location>
</feature>
<dbReference type="RefSeq" id="XP_039458033.1">
    <property type="nucleotide sequence ID" value="XM_039602099.1"/>
</dbReference>
<dbReference type="InterPro" id="IPR003607">
    <property type="entry name" value="HD/PDEase_dom"/>
</dbReference>
<dbReference type="InterPro" id="IPR036971">
    <property type="entry name" value="PDEase_catalytic_dom_sf"/>
</dbReference>
<evidence type="ECO:0000256" key="8">
    <source>
        <dbReference type="PIRSR" id="PIRSR623088-2"/>
    </source>
</evidence>
<dbReference type="SUPFAM" id="SSF109604">
    <property type="entry name" value="HD-domain/PDEase-like"/>
    <property type="match status" value="1"/>
</dbReference>
<evidence type="ECO:0000313" key="14">
    <source>
        <dbReference type="Proteomes" id="UP000472276"/>
    </source>
</evidence>
<feature type="active site" description="Proton donor" evidence="7">
    <location>
        <position position="399"/>
    </location>
</feature>
<comment type="pathway">
    <text evidence="1">Purine metabolism; 3',5'-cyclic AMP degradation; AMP from 3',5'-cyclic AMP: step 1/1.</text>
</comment>
<feature type="compositionally biased region" description="Polar residues" evidence="11">
    <location>
        <begin position="183"/>
        <end position="202"/>
    </location>
</feature>
<evidence type="ECO:0000256" key="1">
    <source>
        <dbReference type="ARBA" id="ARBA00004703"/>
    </source>
</evidence>
<evidence type="ECO:0000259" key="12">
    <source>
        <dbReference type="PROSITE" id="PS51845"/>
    </source>
</evidence>
<sequence length="774" mass="87186">MNDLCSESSEEEQSEVDETPREQKLSRLPVIQLMSRTVGGSTGGSPKVSPKDSPRGSPRNSPLLFRKLLMNRSINLQRRRFTLAHTPSFDVENGLSVGRSPLDPQASPNSGLARPTNFPHSQRRESFLYRSDSDFDLSPKGPSRNSSTASDLHTEDMIVTPFAQVLASLRTVRSNFAVITGQQDRTASKTRSSGSNPPSMCKTSLAEEPHQQLAIETLDELDWCLEQLETLKTRHSVSEMASNKFKRMLNRELSQLSETSRSGNQVSEFISSTFLEKQHDMDIMSPPTKEKDKKKRPMSQISGVKKATHSPSLAPSTIPRFGVNASQEGLLAKELEDINRWGIDIFKVSEYSGNRPLTVTMYTIFQERDLLKSFKIPVDTFITFMMTLEDHYHADVAYHNNIHAADVVQSTHVLLSTPALEAVFTDLEILAALFASAIHDVDHPGVSNQFLINTNSELALMYNDLSVLENHHLAVGFKLLQEDNCDIFQNLNKKQRQSLRKMVIDMVLATDMSKHMNLLADLKTMVETKKVTSLGVLLLDNYSDRIQVLQNMVHCADLSNPTKPLELYRQWTDRIMVEFFTQGDREREKGMEISPMCDKHNASVEKNQVGFIDYIVHPLWETWADLVHPDAQDILDTLEDNREWYQSMIPHSPSPHPEGQEEEEEEEDTFAGEASAHCRGSGSASADKFQFKLTLEEEGESDTESPPEEEEGQSSSRRHEIYRSDSASPASRRLPKMLTSDSGRTFSLDSEKDMAEERETDEGVSGVPRFRIGT</sequence>
<comment type="similarity">
    <text evidence="2">Belongs to the cyclic nucleotide phosphodiesterase family. PDE4 subfamily.</text>
</comment>
<feature type="compositionally biased region" description="Acidic residues" evidence="11">
    <location>
        <begin position="8"/>
        <end position="17"/>
    </location>
</feature>
<evidence type="ECO:0000256" key="5">
    <source>
        <dbReference type="ARBA" id="ARBA00023149"/>
    </source>
</evidence>
<dbReference type="PROSITE" id="PS00126">
    <property type="entry name" value="PDEASE_I_1"/>
    <property type="match status" value="1"/>
</dbReference>
<comment type="catalytic activity">
    <reaction evidence="6">
        <text>3',5'-cyclic AMP + H2O = AMP + H(+)</text>
        <dbReference type="Rhea" id="RHEA:25277"/>
        <dbReference type="ChEBI" id="CHEBI:15377"/>
        <dbReference type="ChEBI" id="CHEBI:15378"/>
        <dbReference type="ChEBI" id="CHEBI:58165"/>
        <dbReference type="ChEBI" id="CHEBI:456215"/>
        <dbReference type="EC" id="3.1.4.53"/>
    </reaction>
    <physiologicalReaction direction="left-to-right" evidence="6">
        <dbReference type="Rhea" id="RHEA:25278"/>
    </physiologicalReaction>
</comment>
<feature type="binding site" evidence="9">
    <location>
        <position position="440"/>
    </location>
    <ligand>
        <name>Zn(2+)</name>
        <dbReference type="ChEBI" id="CHEBI:29105"/>
        <label>2</label>
    </ligand>
</feature>
<dbReference type="PRINTS" id="PR00387">
    <property type="entry name" value="PDIESTERASE1"/>
</dbReference>